<gene>
    <name evidence="4" type="primary">traC</name>
    <name evidence="4" type="ORF">NCTC13560_02285</name>
    <name evidence="3" type="ORF">SAMN05421682_110105</name>
</gene>
<dbReference type="Proteomes" id="UP000185725">
    <property type="component" value="Unassembled WGS sequence"/>
</dbReference>
<dbReference type="OrthoDB" id="9792687at2"/>
<dbReference type="Pfam" id="PF18818">
    <property type="entry name" value="MPTase-PolyVal"/>
    <property type="match status" value="1"/>
</dbReference>
<evidence type="ECO:0000259" key="1">
    <source>
        <dbReference type="Pfam" id="PF08401"/>
    </source>
</evidence>
<dbReference type="EMBL" id="FTMF01000010">
    <property type="protein sequence ID" value="SIQ94301.1"/>
    <property type="molecule type" value="Genomic_DNA"/>
</dbReference>
<evidence type="ECO:0000313" key="5">
    <source>
        <dbReference type="Proteomes" id="UP000185725"/>
    </source>
</evidence>
<dbReference type="Pfam" id="PF08401">
    <property type="entry name" value="ArdcN"/>
    <property type="match status" value="1"/>
</dbReference>
<evidence type="ECO:0000313" key="3">
    <source>
        <dbReference type="EMBL" id="SIQ94301.1"/>
    </source>
</evidence>
<keyword evidence="4" id="KW-0548">Nucleotidyltransferase</keyword>
<evidence type="ECO:0000313" key="4">
    <source>
        <dbReference type="EMBL" id="SUX43945.1"/>
    </source>
</evidence>
<keyword evidence="4" id="KW-0808">Transferase</keyword>
<dbReference type="Proteomes" id="UP000255231">
    <property type="component" value="Unassembled WGS sequence"/>
</dbReference>
<dbReference type="PIRSF" id="PIRSF037112">
    <property type="entry name" value="Antirestriction_ArdC"/>
    <property type="match status" value="1"/>
</dbReference>
<dbReference type="GO" id="GO:0003697">
    <property type="term" value="F:single-stranded DNA binding"/>
    <property type="evidence" value="ECO:0007669"/>
    <property type="project" value="InterPro"/>
</dbReference>
<feature type="domain" description="Polyvalent protein metallopeptidase" evidence="2">
    <location>
        <begin position="183"/>
        <end position="303"/>
    </location>
</feature>
<evidence type="ECO:0000259" key="2">
    <source>
        <dbReference type="Pfam" id="PF18818"/>
    </source>
</evidence>
<keyword evidence="5" id="KW-1185">Reference proteome</keyword>
<reference evidence="3 5" key="1">
    <citation type="submission" date="2017-01" db="EMBL/GenBank/DDBJ databases">
        <authorList>
            <person name="Varghese N."/>
            <person name="Submissions S."/>
        </authorList>
    </citation>
    <scope>NUCLEOTIDE SEQUENCE [LARGE SCALE GENOMIC DNA]</scope>
    <source>
        <strain evidence="3 5">ATCC 27950</strain>
    </source>
</reference>
<dbReference type="InterPro" id="IPR013610">
    <property type="entry name" value="ArdC_N"/>
</dbReference>
<proteinExistence type="predicted"/>
<dbReference type="AlphaFoldDB" id="A0A381FBL6"/>
<protein>
    <submittedName>
        <fullName evidence="3">Antirestriction protein ArdC</fullName>
    </submittedName>
    <submittedName>
        <fullName evidence="4">DNA primase TraC</fullName>
        <ecNumber evidence="4">2.7.7.-</ecNumber>
    </submittedName>
</protein>
<accession>A0A381FBL6</accession>
<name>A0A381FBL6_9FLAO</name>
<feature type="domain" description="N-terminal" evidence="1">
    <location>
        <begin position="22"/>
        <end position="146"/>
    </location>
</feature>
<dbReference type="InterPro" id="IPR041459">
    <property type="entry name" value="MPTase-PolyVal"/>
</dbReference>
<sequence length="318" mass="36683">MQNITENKKVSTGKKEGKPDLFIERILENLDKVNAKDWEMYSDLSAVYPSNLFTGKSYQGYNILALYLDTILKKFSSAKYATFNSIAKAGGRLKKGSKGCVIEFFSYVFKDKESGKIIGAEVVAKMNDDEKRNVIKIPCARNYVVFNSEQIENLEEIKTSLVIEDHEKSEFLEMENCEKFVYRIIKNGNLNLRYSIHEIAFYSPGSDFVMLPKKQYFISASKYYSTLFHEILHWTGHEKRLNRNLKGHDDKASYSFEELIAEMGSMLLCLQLGISEEFLNSVRYLKSWSGSNREDRAAKIRSAFVESKRGKKFLENLQ</sequence>
<dbReference type="InterPro" id="IPR017113">
    <property type="entry name" value="Antirestriction_ArdC"/>
</dbReference>
<dbReference type="EMBL" id="UFVS01000001">
    <property type="protein sequence ID" value="SUX43945.1"/>
    <property type="molecule type" value="Genomic_DNA"/>
</dbReference>
<dbReference type="RefSeq" id="WP_076561621.1">
    <property type="nucleotide sequence ID" value="NZ_CP033929.1"/>
</dbReference>
<dbReference type="GeneID" id="303673707"/>
<evidence type="ECO:0000313" key="6">
    <source>
        <dbReference type="Proteomes" id="UP000255231"/>
    </source>
</evidence>
<organism evidence="4 6">
    <name type="scientific">Chryseobacterium indoltheticum</name>
    <dbReference type="NCBI Taxonomy" id="254"/>
    <lineage>
        <taxon>Bacteria</taxon>
        <taxon>Pseudomonadati</taxon>
        <taxon>Bacteroidota</taxon>
        <taxon>Flavobacteriia</taxon>
        <taxon>Flavobacteriales</taxon>
        <taxon>Weeksellaceae</taxon>
        <taxon>Chryseobacterium group</taxon>
        <taxon>Chryseobacterium</taxon>
    </lineage>
</organism>
<dbReference type="KEGG" id="cil:EG358_08355"/>
<dbReference type="EC" id="2.7.7.-" evidence="4"/>
<dbReference type="GO" id="GO:0016779">
    <property type="term" value="F:nucleotidyltransferase activity"/>
    <property type="evidence" value="ECO:0007669"/>
    <property type="project" value="UniProtKB-KW"/>
</dbReference>
<reference evidence="4 6" key="2">
    <citation type="submission" date="2018-06" db="EMBL/GenBank/DDBJ databases">
        <authorList>
            <consortium name="Pathogen Informatics"/>
            <person name="Doyle S."/>
        </authorList>
    </citation>
    <scope>NUCLEOTIDE SEQUENCE [LARGE SCALE GENOMIC DNA]</scope>
    <source>
        <strain evidence="4 6">NCTC13560</strain>
    </source>
</reference>